<dbReference type="InterPro" id="IPR032675">
    <property type="entry name" value="LRR_dom_sf"/>
</dbReference>
<dbReference type="PANTHER" id="PTHR13318">
    <property type="entry name" value="PARTNER OF PAIRED, ISOFORM B-RELATED"/>
    <property type="match status" value="1"/>
</dbReference>
<dbReference type="InterPro" id="IPR036047">
    <property type="entry name" value="F-box-like_dom_sf"/>
</dbReference>
<sequence>MDTLDAPPPTAFKAHPLLIPKILSLVIDNLLPRHVPSLLCVCKTWHRLLEPLLWRSLTLHHEPCNSQPRQATPTLLLRNRHHIRHLCEIGGTNSLLKFLAFSAQKHPFEMRLESIQCTKLSSDILMIVRQSINTLVSFRCRSNRLEKKGGQSQALLYRQLFSILEMAPALKELAFGPVVLLDPIEDMLAKVSGRLERLEMNRVKHAAQVLPSVPVPTAIGDRVVAMTAATAATTLLQERDKREQKQLLQEEQQREVLMLESFSKLKSLSLIWNDFPDGFQLNLIRRSPKLESITWRRNTQVLTHAWLHQTLPIPENLTYLDIGHSHMDDDKIAQLLSMLPQLTGLCVRSTPFGDMSSMQLITHQAGQLEELDMVDCEQIHGGWIDYMLTVMPKLRVFAVTELKARHMRQSSWLDPIPYAEAPEGLRNLTAELIATTSMATTATAVSGPASSAITMIGPECNQIQPRQWVCLGLESLELTITELNLGGDVLTSEKALGTFYNQLALLAQLQVLTLCENIQPYEGKLFMIDLRLEHGLAKLAGLKRLRKLNMTGLRAAMDEEEVKWMAREWPALEEVCGRLCHCLDDDKLATLEGTLTRLRPDIVVKRA</sequence>
<keyword evidence="2" id="KW-1185">Reference proteome</keyword>
<dbReference type="Gene3D" id="3.80.10.10">
    <property type="entry name" value="Ribonuclease Inhibitor"/>
    <property type="match status" value="1"/>
</dbReference>
<organism evidence="1 2">
    <name type="scientific">Dissophora globulifera</name>
    <dbReference type="NCBI Taxonomy" id="979702"/>
    <lineage>
        <taxon>Eukaryota</taxon>
        <taxon>Fungi</taxon>
        <taxon>Fungi incertae sedis</taxon>
        <taxon>Mucoromycota</taxon>
        <taxon>Mortierellomycotina</taxon>
        <taxon>Mortierellomycetes</taxon>
        <taxon>Mortierellales</taxon>
        <taxon>Mortierellaceae</taxon>
        <taxon>Dissophora</taxon>
    </lineage>
</organism>
<name>A0A9P6RIZ3_9FUNG</name>
<evidence type="ECO:0008006" key="3">
    <source>
        <dbReference type="Google" id="ProtNLM"/>
    </source>
</evidence>
<protein>
    <recommendedName>
        <fullName evidence="3">F-box domain-containing protein</fullName>
    </recommendedName>
</protein>
<dbReference type="SUPFAM" id="SSF52047">
    <property type="entry name" value="RNI-like"/>
    <property type="match status" value="1"/>
</dbReference>
<gene>
    <name evidence="1" type="ORF">BGZ99_004704</name>
</gene>
<dbReference type="SUPFAM" id="SSF81383">
    <property type="entry name" value="F-box domain"/>
    <property type="match status" value="1"/>
</dbReference>
<evidence type="ECO:0000313" key="2">
    <source>
        <dbReference type="Proteomes" id="UP000738325"/>
    </source>
</evidence>
<dbReference type="OrthoDB" id="2394332at2759"/>
<dbReference type="Proteomes" id="UP000738325">
    <property type="component" value="Unassembled WGS sequence"/>
</dbReference>
<dbReference type="GO" id="GO:0019005">
    <property type="term" value="C:SCF ubiquitin ligase complex"/>
    <property type="evidence" value="ECO:0007669"/>
    <property type="project" value="TreeGrafter"/>
</dbReference>
<accession>A0A9P6RIZ3</accession>
<proteinExistence type="predicted"/>
<dbReference type="EMBL" id="JAAAIP010000297">
    <property type="protein sequence ID" value="KAG0320053.1"/>
    <property type="molecule type" value="Genomic_DNA"/>
</dbReference>
<dbReference type="AlphaFoldDB" id="A0A9P6RIZ3"/>
<reference evidence="1" key="1">
    <citation type="journal article" date="2020" name="Fungal Divers.">
        <title>Resolving the Mortierellaceae phylogeny through synthesis of multi-gene phylogenetics and phylogenomics.</title>
        <authorList>
            <person name="Vandepol N."/>
            <person name="Liber J."/>
            <person name="Desiro A."/>
            <person name="Na H."/>
            <person name="Kennedy M."/>
            <person name="Barry K."/>
            <person name="Grigoriev I.V."/>
            <person name="Miller A.N."/>
            <person name="O'Donnell K."/>
            <person name="Stajich J.E."/>
            <person name="Bonito G."/>
        </authorList>
    </citation>
    <scope>NUCLEOTIDE SEQUENCE</scope>
    <source>
        <strain evidence="1">REB-010B</strain>
    </source>
</reference>
<dbReference type="GO" id="GO:0031146">
    <property type="term" value="P:SCF-dependent proteasomal ubiquitin-dependent protein catabolic process"/>
    <property type="evidence" value="ECO:0007669"/>
    <property type="project" value="TreeGrafter"/>
</dbReference>
<evidence type="ECO:0000313" key="1">
    <source>
        <dbReference type="EMBL" id="KAG0320053.1"/>
    </source>
</evidence>
<comment type="caution">
    <text evidence="1">The sequence shown here is derived from an EMBL/GenBank/DDBJ whole genome shotgun (WGS) entry which is preliminary data.</text>
</comment>